<keyword evidence="2 9" id="KW-0812">Transmembrane</keyword>
<name>A0A9D3RQ69_ANGAN</name>
<feature type="region of interest" description="Disordered" evidence="8">
    <location>
        <begin position="135"/>
        <end position="230"/>
    </location>
</feature>
<dbReference type="PANTHER" id="PTHR16677">
    <property type="entry name" value="HEMATOPOIETIC PROGENITOR CELL ANTIGEN CD34"/>
    <property type="match status" value="1"/>
</dbReference>
<dbReference type="Pfam" id="PF06365">
    <property type="entry name" value="CD34_antigen"/>
    <property type="match status" value="1"/>
</dbReference>
<evidence type="ECO:0000256" key="4">
    <source>
        <dbReference type="ARBA" id="ARBA00022889"/>
    </source>
</evidence>
<comment type="caution">
    <text evidence="10">The sequence shown here is derived from an EMBL/GenBank/DDBJ whole genome shotgun (WGS) entry which is preliminary data.</text>
</comment>
<dbReference type="EMBL" id="JAFIRN010000012">
    <property type="protein sequence ID" value="KAG5838286.1"/>
    <property type="molecule type" value="Genomic_DNA"/>
</dbReference>
<feature type="compositionally biased region" description="Low complexity" evidence="8">
    <location>
        <begin position="139"/>
        <end position="181"/>
    </location>
</feature>
<dbReference type="GO" id="GO:0007155">
    <property type="term" value="P:cell adhesion"/>
    <property type="evidence" value="ECO:0007669"/>
    <property type="project" value="UniProtKB-KW"/>
</dbReference>
<evidence type="ECO:0000313" key="10">
    <source>
        <dbReference type="EMBL" id="KAG5838286.1"/>
    </source>
</evidence>
<dbReference type="InterPro" id="IPR008083">
    <property type="entry name" value="CD34"/>
</dbReference>
<feature type="region of interest" description="Disordered" evidence="8">
    <location>
        <begin position="390"/>
        <end position="453"/>
    </location>
</feature>
<evidence type="ECO:0000256" key="3">
    <source>
        <dbReference type="ARBA" id="ARBA00022729"/>
    </source>
</evidence>
<protein>
    <submittedName>
        <fullName evidence="10">Uncharacterized protein</fullName>
    </submittedName>
</protein>
<keyword evidence="11" id="KW-1185">Reference proteome</keyword>
<accession>A0A9D3RQ69</accession>
<evidence type="ECO:0000256" key="6">
    <source>
        <dbReference type="ARBA" id="ARBA00023136"/>
    </source>
</evidence>
<sequence length="453" mass="48090">WEREWRWEGGSYKKLREHKLRLIPPEQLTETGNPKLTQPGSDHSHCFLSHTRSLARSPATLTQRRMAASTVKMNGSWGRMALALVLSVLLLHDGVVGQENATMASEGVFSSEVTTPAAATTPAISTVASTMLITEESPEGNPTTGTPTTTPEAVPTGVPDPTTAEPTTLETTQTAALSTAAPETSSTLTATPEAGTDSQQTTETVTSAPATDPVFSTATVEPTDTQTSEQTLESTSVLQTMTTTMAPTVPIVSIIQCVEKEAVSNKDAVKLELVKASSCELTKEKIKNTATDLCEEDCKLYIFQEENSNIAIVAGSNIEANVMAMADKFNSEPIKDELGLIEATPHWGKPPPTVLVALLISGLALAALLIGGYVLKQRRSRRAKGMRLAEESYQADEENQGNSLVSVAPLTPPEHQQKPSVNGESPKGAKIVPPPAATNGHSTAKAPMADTEL</sequence>
<evidence type="ECO:0000256" key="9">
    <source>
        <dbReference type="SAM" id="Phobius"/>
    </source>
</evidence>
<keyword evidence="4" id="KW-0130">Cell adhesion</keyword>
<keyword evidence="7" id="KW-0325">Glycoprotein</keyword>
<feature type="compositionally biased region" description="Polar residues" evidence="8">
    <location>
        <begin position="182"/>
        <end position="222"/>
    </location>
</feature>
<evidence type="ECO:0000256" key="8">
    <source>
        <dbReference type="SAM" id="MobiDB-lite"/>
    </source>
</evidence>
<evidence type="ECO:0000256" key="5">
    <source>
        <dbReference type="ARBA" id="ARBA00022989"/>
    </source>
</evidence>
<dbReference type="PANTHER" id="PTHR16677:SF1">
    <property type="entry name" value="HEMATOPOIETIC PROGENITOR CELL ANTIGEN CD34"/>
    <property type="match status" value="1"/>
</dbReference>
<dbReference type="GO" id="GO:0005886">
    <property type="term" value="C:plasma membrane"/>
    <property type="evidence" value="ECO:0007669"/>
    <property type="project" value="UniProtKB-ARBA"/>
</dbReference>
<evidence type="ECO:0000313" key="11">
    <source>
        <dbReference type="Proteomes" id="UP001044222"/>
    </source>
</evidence>
<feature type="transmembrane region" description="Helical" evidence="9">
    <location>
        <begin position="354"/>
        <end position="375"/>
    </location>
</feature>
<keyword evidence="5 9" id="KW-1133">Transmembrane helix</keyword>
<dbReference type="Proteomes" id="UP001044222">
    <property type="component" value="Chromosome 12"/>
</dbReference>
<dbReference type="AlphaFoldDB" id="A0A9D3RQ69"/>
<organism evidence="10 11">
    <name type="scientific">Anguilla anguilla</name>
    <name type="common">European freshwater eel</name>
    <name type="synonym">Muraena anguilla</name>
    <dbReference type="NCBI Taxonomy" id="7936"/>
    <lineage>
        <taxon>Eukaryota</taxon>
        <taxon>Metazoa</taxon>
        <taxon>Chordata</taxon>
        <taxon>Craniata</taxon>
        <taxon>Vertebrata</taxon>
        <taxon>Euteleostomi</taxon>
        <taxon>Actinopterygii</taxon>
        <taxon>Neopterygii</taxon>
        <taxon>Teleostei</taxon>
        <taxon>Anguilliformes</taxon>
        <taxon>Anguillidae</taxon>
        <taxon>Anguilla</taxon>
    </lineage>
</organism>
<reference evidence="10" key="1">
    <citation type="submission" date="2021-01" db="EMBL/GenBank/DDBJ databases">
        <title>A chromosome-scale assembly of European eel, Anguilla anguilla.</title>
        <authorList>
            <person name="Henkel C."/>
            <person name="Jong-Raadsen S.A."/>
            <person name="Dufour S."/>
            <person name="Weltzien F.-A."/>
            <person name="Palstra A.P."/>
            <person name="Pelster B."/>
            <person name="Spaink H.P."/>
            <person name="Van Den Thillart G.E."/>
            <person name="Jansen H."/>
            <person name="Zahm M."/>
            <person name="Klopp C."/>
            <person name="Cedric C."/>
            <person name="Louis A."/>
            <person name="Berthelot C."/>
            <person name="Parey E."/>
            <person name="Roest Crollius H."/>
            <person name="Montfort J."/>
            <person name="Robinson-Rechavi M."/>
            <person name="Bucao C."/>
            <person name="Bouchez O."/>
            <person name="Gislard M."/>
            <person name="Lluch J."/>
            <person name="Milhes M."/>
            <person name="Lampietro C."/>
            <person name="Lopez Roques C."/>
            <person name="Donnadieu C."/>
            <person name="Braasch I."/>
            <person name="Desvignes T."/>
            <person name="Postlethwait J."/>
            <person name="Bobe J."/>
            <person name="Guiguen Y."/>
            <person name="Dirks R."/>
        </authorList>
    </citation>
    <scope>NUCLEOTIDE SEQUENCE</scope>
    <source>
        <strain evidence="10">Tag_6206</strain>
        <tissue evidence="10">Liver</tissue>
    </source>
</reference>
<feature type="non-terminal residue" evidence="10">
    <location>
        <position position="1"/>
    </location>
</feature>
<evidence type="ECO:0000256" key="2">
    <source>
        <dbReference type="ARBA" id="ARBA00022692"/>
    </source>
</evidence>
<evidence type="ECO:0000256" key="1">
    <source>
        <dbReference type="ARBA" id="ARBA00004479"/>
    </source>
</evidence>
<keyword evidence="3" id="KW-0732">Signal</keyword>
<dbReference type="InterPro" id="IPR013836">
    <property type="entry name" value="CD34/Podocalyxin"/>
</dbReference>
<comment type="subcellular location">
    <subcellularLocation>
        <location evidence="1">Membrane</location>
        <topology evidence="1">Single-pass type I membrane protein</topology>
    </subcellularLocation>
</comment>
<gene>
    <name evidence="10" type="ORF">ANANG_G00222170</name>
</gene>
<evidence type="ECO:0000256" key="7">
    <source>
        <dbReference type="ARBA" id="ARBA00023180"/>
    </source>
</evidence>
<keyword evidence="6 9" id="KW-0472">Membrane</keyword>
<proteinExistence type="predicted"/>